<evidence type="ECO:0000313" key="3">
    <source>
        <dbReference type="Proteomes" id="UP000015104"/>
    </source>
</evidence>
<proteinExistence type="predicted"/>
<name>T1JUX3_TETUR</name>
<feature type="compositionally biased region" description="Pro residues" evidence="1">
    <location>
        <begin position="78"/>
        <end position="90"/>
    </location>
</feature>
<reference evidence="3" key="1">
    <citation type="submission" date="2011-08" db="EMBL/GenBank/DDBJ databases">
        <authorList>
            <person name="Rombauts S."/>
        </authorList>
    </citation>
    <scope>NUCLEOTIDE SEQUENCE</scope>
    <source>
        <strain evidence="3">London</strain>
    </source>
</reference>
<dbReference type="AlphaFoldDB" id="T1JUX3"/>
<reference evidence="2" key="2">
    <citation type="submission" date="2015-06" db="UniProtKB">
        <authorList>
            <consortium name="EnsemblMetazoa"/>
        </authorList>
    </citation>
    <scope>IDENTIFICATION</scope>
</reference>
<feature type="region of interest" description="Disordered" evidence="1">
    <location>
        <begin position="75"/>
        <end position="97"/>
    </location>
</feature>
<protein>
    <submittedName>
        <fullName evidence="2">Uncharacterized protein</fullName>
    </submittedName>
</protein>
<evidence type="ECO:0000256" key="1">
    <source>
        <dbReference type="SAM" id="MobiDB-lite"/>
    </source>
</evidence>
<dbReference type="HOGENOM" id="CLU_1284766_0_0_1"/>
<dbReference type="Proteomes" id="UP000015104">
    <property type="component" value="Unassembled WGS sequence"/>
</dbReference>
<accession>T1JUX3</accession>
<keyword evidence="3" id="KW-1185">Reference proteome</keyword>
<dbReference type="EnsemblMetazoa" id="tetur02g02500.1">
    <property type="protein sequence ID" value="tetur02g02500.1"/>
    <property type="gene ID" value="tetur02g02500"/>
</dbReference>
<organism evidence="2 3">
    <name type="scientific">Tetranychus urticae</name>
    <name type="common">Two-spotted spider mite</name>
    <dbReference type="NCBI Taxonomy" id="32264"/>
    <lineage>
        <taxon>Eukaryota</taxon>
        <taxon>Metazoa</taxon>
        <taxon>Ecdysozoa</taxon>
        <taxon>Arthropoda</taxon>
        <taxon>Chelicerata</taxon>
        <taxon>Arachnida</taxon>
        <taxon>Acari</taxon>
        <taxon>Acariformes</taxon>
        <taxon>Trombidiformes</taxon>
        <taxon>Prostigmata</taxon>
        <taxon>Eleutherengona</taxon>
        <taxon>Raphignathae</taxon>
        <taxon>Tetranychoidea</taxon>
        <taxon>Tetranychidae</taxon>
        <taxon>Tetranychus</taxon>
    </lineage>
</organism>
<dbReference type="EMBL" id="CAEY01000786">
    <property type="status" value="NOT_ANNOTATED_CDS"/>
    <property type="molecule type" value="Genomic_DNA"/>
</dbReference>
<evidence type="ECO:0000313" key="2">
    <source>
        <dbReference type="EnsemblMetazoa" id="tetur02g02500.1"/>
    </source>
</evidence>
<sequence length="188" mass="21246">MSDINPTIINQLWEVVDIILRNVTSESDLRQCELFFTRVLNVVQDLEEINIDIDDSDIALPSTDNEVSLNCHSVLGSSPPPPPPPPPSPSPTSSGNDLNRLFTLMERLVVSIDTHNDIDDQLYHDIGQVFGHILDRFDSLGDANRSIINQIRTQSMAINNLIVQLNLLWRNSLREARRNDRSDGEDDY</sequence>